<dbReference type="EMBL" id="GANP01013118">
    <property type="protein sequence ID" value="JAB71350.1"/>
    <property type="molecule type" value="mRNA"/>
</dbReference>
<evidence type="ECO:0000313" key="2">
    <source>
        <dbReference type="EMBL" id="JAB71350.1"/>
    </source>
</evidence>
<keyword evidence="1" id="KW-0732">Signal</keyword>
<protein>
    <submittedName>
        <fullName evidence="2">Putative salivary secreted peptide</fullName>
    </submittedName>
</protein>
<name>V5GLX7_IXORI</name>
<dbReference type="Gene3D" id="2.10.80.10">
    <property type="entry name" value="Lipase, subunit A"/>
    <property type="match status" value="1"/>
</dbReference>
<evidence type="ECO:0000256" key="1">
    <source>
        <dbReference type="SAM" id="SignalP"/>
    </source>
</evidence>
<accession>V5GLX7</accession>
<dbReference type="AlphaFoldDB" id="V5GLX7"/>
<proteinExistence type="evidence at transcript level"/>
<feature type="signal peptide" evidence="1">
    <location>
        <begin position="1"/>
        <end position="23"/>
    </location>
</feature>
<reference evidence="2" key="1">
    <citation type="journal article" date="2015" name="Sci. Rep.">
        <title>Tissue- and time-dependent transcription in Ixodes ricinus salivary glands and midguts when blood feeding on the vertebrate host.</title>
        <authorList>
            <person name="Kotsyfakis M."/>
            <person name="Schwarz A."/>
            <person name="Erhart J."/>
            <person name="Ribeiro J.M."/>
        </authorList>
    </citation>
    <scope>NUCLEOTIDE SEQUENCE</scope>
    <source>
        <tissue evidence="2">Salivary gland and midgut</tissue>
    </source>
</reference>
<organism evidence="2">
    <name type="scientific">Ixodes ricinus</name>
    <name type="common">Common tick</name>
    <name type="synonym">Acarus ricinus</name>
    <dbReference type="NCBI Taxonomy" id="34613"/>
    <lineage>
        <taxon>Eukaryota</taxon>
        <taxon>Metazoa</taxon>
        <taxon>Ecdysozoa</taxon>
        <taxon>Arthropoda</taxon>
        <taxon>Chelicerata</taxon>
        <taxon>Arachnida</taxon>
        <taxon>Acari</taxon>
        <taxon>Parasitiformes</taxon>
        <taxon>Ixodida</taxon>
        <taxon>Ixodoidea</taxon>
        <taxon>Ixodidae</taxon>
        <taxon>Ixodinae</taxon>
        <taxon>Ixodes</taxon>
    </lineage>
</organism>
<sequence>MNAFIAALVSCLLLTTLVNTVSSELMANEAASEANPNAEGTPCSDSSNCGPDLCCQDIAEGDMVTRTCQKKPEDSTECSDIVAVTKKVAFDHVPQGFTRK</sequence>
<feature type="chain" id="PRO_5004737398" evidence="1">
    <location>
        <begin position="24"/>
        <end position="100"/>
    </location>
</feature>